<feature type="transmembrane region" description="Helical" evidence="1">
    <location>
        <begin position="6"/>
        <end position="23"/>
    </location>
</feature>
<sequence>MKGSGWRFIIAMAVIGLAVYYFVIKEETTVEKPVDDTTIWADKVDAVAKMKLDMGAIAQAEFNAKMLDGKFIECAPNPPEIPDYITDWKAGVAEGWNELGVTFGSKTWFQYEVEVTGEKSFIIYARTYAEGPLLEYTMDENKTLRKSK</sequence>
<dbReference type="EMBL" id="JAFGIX010000071">
    <property type="protein sequence ID" value="MBN1574275.1"/>
    <property type="molecule type" value="Genomic_DNA"/>
</dbReference>
<protein>
    <submittedName>
        <fullName evidence="2">Uncharacterized protein</fullName>
    </submittedName>
</protein>
<name>A0A9D8KI01_9DELT</name>
<evidence type="ECO:0000313" key="2">
    <source>
        <dbReference type="EMBL" id="MBN1574275.1"/>
    </source>
</evidence>
<reference evidence="2" key="1">
    <citation type="journal article" date="2021" name="Environ. Microbiol.">
        <title>Genomic characterization of three novel Desulfobacterota classes expand the metabolic and phylogenetic diversity of the phylum.</title>
        <authorList>
            <person name="Murphy C.L."/>
            <person name="Biggerstaff J."/>
            <person name="Eichhorn A."/>
            <person name="Ewing E."/>
            <person name="Shahan R."/>
            <person name="Soriano D."/>
            <person name="Stewart S."/>
            <person name="VanMol K."/>
            <person name="Walker R."/>
            <person name="Walters P."/>
            <person name="Elshahed M.S."/>
            <person name="Youssef N.H."/>
        </authorList>
    </citation>
    <scope>NUCLEOTIDE SEQUENCE</scope>
    <source>
        <strain evidence="2">Zod_Metabat.24</strain>
    </source>
</reference>
<reference evidence="2" key="2">
    <citation type="submission" date="2021-01" db="EMBL/GenBank/DDBJ databases">
        <authorList>
            <person name="Hahn C.R."/>
            <person name="Youssef N.H."/>
            <person name="Elshahed M."/>
        </authorList>
    </citation>
    <scope>NUCLEOTIDE SEQUENCE</scope>
    <source>
        <strain evidence="2">Zod_Metabat.24</strain>
    </source>
</reference>
<comment type="caution">
    <text evidence="2">The sequence shown here is derived from an EMBL/GenBank/DDBJ whole genome shotgun (WGS) entry which is preliminary data.</text>
</comment>
<organism evidence="2 3">
    <name type="scientific">Candidatus Zymogenus saltonus</name>
    <dbReference type="NCBI Taxonomy" id="2844893"/>
    <lineage>
        <taxon>Bacteria</taxon>
        <taxon>Deltaproteobacteria</taxon>
        <taxon>Candidatus Zymogenia</taxon>
        <taxon>Candidatus Zymogeniales</taxon>
        <taxon>Candidatus Zymogenaceae</taxon>
        <taxon>Candidatus Zymogenus</taxon>
    </lineage>
</organism>
<keyword evidence="1" id="KW-0812">Transmembrane</keyword>
<dbReference type="Proteomes" id="UP000809273">
    <property type="component" value="Unassembled WGS sequence"/>
</dbReference>
<dbReference type="AlphaFoldDB" id="A0A9D8KI01"/>
<proteinExistence type="predicted"/>
<accession>A0A9D8KI01</accession>
<keyword evidence="1" id="KW-1133">Transmembrane helix</keyword>
<evidence type="ECO:0000256" key="1">
    <source>
        <dbReference type="SAM" id="Phobius"/>
    </source>
</evidence>
<evidence type="ECO:0000313" key="3">
    <source>
        <dbReference type="Proteomes" id="UP000809273"/>
    </source>
</evidence>
<keyword evidence="1" id="KW-0472">Membrane</keyword>
<gene>
    <name evidence="2" type="ORF">JW984_13840</name>
</gene>